<dbReference type="AlphaFoldDB" id="A0A131YD47"/>
<organism evidence="1">
    <name type="scientific">Rhipicephalus appendiculatus</name>
    <name type="common">Brown ear tick</name>
    <dbReference type="NCBI Taxonomy" id="34631"/>
    <lineage>
        <taxon>Eukaryota</taxon>
        <taxon>Metazoa</taxon>
        <taxon>Ecdysozoa</taxon>
        <taxon>Arthropoda</taxon>
        <taxon>Chelicerata</taxon>
        <taxon>Arachnida</taxon>
        <taxon>Acari</taxon>
        <taxon>Parasitiformes</taxon>
        <taxon>Ixodida</taxon>
        <taxon>Ixodoidea</taxon>
        <taxon>Ixodidae</taxon>
        <taxon>Rhipicephalinae</taxon>
        <taxon>Rhipicephalus</taxon>
        <taxon>Rhipicephalus</taxon>
    </lineage>
</organism>
<sequence length="88" mass="9637">MPVIECLRLSGLNWFVVVMRRVLVIFNDLCTGAEPLFDAEKVENRLEPASSWHCKTVLSLLADEASSSLSRPSTVFFLSSSGMAGCLS</sequence>
<evidence type="ECO:0000313" key="1">
    <source>
        <dbReference type="EMBL" id="JAP75996.1"/>
    </source>
</evidence>
<name>A0A131YD47_RHIAP</name>
<proteinExistence type="predicted"/>
<protein>
    <submittedName>
        <fullName evidence="1">Uncharacterized protein</fullName>
    </submittedName>
</protein>
<accession>A0A131YD47</accession>
<dbReference type="EMBL" id="GEDV01012561">
    <property type="protein sequence ID" value="JAP75996.1"/>
    <property type="molecule type" value="Transcribed_RNA"/>
</dbReference>
<reference evidence="1" key="1">
    <citation type="journal article" date="2016" name="Ticks Tick Borne Dis.">
        <title>De novo assembly and annotation of the salivary gland transcriptome of Rhipicephalus appendiculatus male and female ticks during blood feeding.</title>
        <authorList>
            <person name="de Castro M.H."/>
            <person name="de Klerk D."/>
            <person name="Pienaar R."/>
            <person name="Latif A.A."/>
            <person name="Rees D.J."/>
            <person name="Mans B.J."/>
        </authorList>
    </citation>
    <scope>NUCLEOTIDE SEQUENCE</scope>
    <source>
        <tissue evidence="1">Salivary glands</tissue>
    </source>
</reference>